<dbReference type="OrthoDB" id="2449178at2759"/>
<evidence type="ECO:0000256" key="1">
    <source>
        <dbReference type="SAM" id="MobiDB-lite"/>
    </source>
</evidence>
<feature type="region of interest" description="Disordered" evidence="1">
    <location>
        <begin position="155"/>
        <end position="296"/>
    </location>
</feature>
<feature type="transmembrane region" description="Helical" evidence="2">
    <location>
        <begin position="115"/>
        <end position="139"/>
    </location>
</feature>
<comment type="caution">
    <text evidence="3">The sequence shown here is derived from an EMBL/GenBank/DDBJ whole genome shotgun (WGS) entry which is preliminary data.</text>
</comment>
<feature type="region of interest" description="Disordered" evidence="1">
    <location>
        <begin position="487"/>
        <end position="515"/>
    </location>
</feature>
<feature type="region of interest" description="Disordered" evidence="1">
    <location>
        <begin position="369"/>
        <end position="399"/>
    </location>
</feature>
<feature type="non-terminal residue" evidence="3">
    <location>
        <position position="515"/>
    </location>
</feature>
<keyword evidence="2" id="KW-0812">Transmembrane</keyword>
<evidence type="ECO:0000256" key="2">
    <source>
        <dbReference type="SAM" id="Phobius"/>
    </source>
</evidence>
<dbReference type="AlphaFoldDB" id="A0A9P6MPQ3"/>
<organism evidence="3 4">
    <name type="scientific">Entomortierella chlamydospora</name>
    <dbReference type="NCBI Taxonomy" id="101097"/>
    <lineage>
        <taxon>Eukaryota</taxon>
        <taxon>Fungi</taxon>
        <taxon>Fungi incertae sedis</taxon>
        <taxon>Mucoromycota</taxon>
        <taxon>Mortierellomycotina</taxon>
        <taxon>Mortierellomycetes</taxon>
        <taxon>Mortierellales</taxon>
        <taxon>Mortierellaceae</taxon>
        <taxon>Entomortierella</taxon>
    </lineage>
</organism>
<feature type="compositionally biased region" description="Basic and acidic residues" evidence="1">
    <location>
        <begin position="206"/>
        <end position="219"/>
    </location>
</feature>
<feature type="region of interest" description="Disordered" evidence="1">
    <location>
        <begin position="21"/>
        <end position="42"/>
    </location>
</feature>
<sequence>MINSNTNAVNIIDASNTEATTAYNPQDHSDQQLPSSSSPPPTFFQRTRSRLVLFYKSIPYSTKRKSLRNIRLLILALSFVSLILDAITLSFEVRVMNLDWDTTQTQAAMLLTPDLLAMTMTLVLLMFTSDAICCCFGNIDDVMEQETMENQYHEEPYDYEEEEGEEPVHEEHHRQYRSTDQLDYSSSSHRQEQHQEQQQQQQQGLEYKEKKDKGRKQELYEEEEEEEEVLTRRGKSKVAFVNSPETIHETRMDQREAFGTSSPSDTPIIIITDTKTSNNTPNSTSAQPNADADASRSASIIPTPITDEKPEATTTTMEELPEETVVVDETARSRRLYTIFRIVFSIGLFVLAIYWPAINSPTPIGHLPNSGGPKYPPSRNSYTQGHESTNGTSYSYGDSNSTMALGARTRGSGYHNSNPNASPSTKGKSWSYAYSHFCALEQTFGDNQSASVYCQVKVIRPGVTYAWAVLLIIELCIAASAGDFSKNRGRPMRDSQSTETIDEENLSGDLDGVED</sequence>
<keyword evidence="2" id="KW-1133">Transmembrane helix</keyword>
<feature type="compositionally biased region" description="Low complexity" evidence="1">
    <location>
        <begin position="260"/>
        <end position="296"/>
    </location>
</feature>
<proteinExistence type="predicted"/>
<feature type="transmembrane region" description="Helical" evidence="2">
    <location>
        <begin position="339"/>
        <end position="358"/>
    </location>
</feature>
<feature type="compositionally biased region" description="Polar residues" evidence="1">
    <location>
        <begin position="378"/>
        <end position="399"/>
    </location>
</feature>
<evidence type="ECO:0000313" key="4">
    <source>
        <dbReference type="Proteomes" id="UP000703661"/>
    </source>
</evidence>
<keyword evidence="2" id="KW-0472">Membrane</keyword>
<feature type="compositionally biased region" description="Basic and acidic residues" evidence="1">
    <location>
        <begin position="246"/>
        <end position="256"/>
    </location>
</feature>
<dbReference type="EMBL" id="JAAAID010001853">
    <property type="protein sequence ID" value="KAG0008610.1"/>
    <property type="molecule type" value="Genomic_DNA"/>
</dbReference>
<reference evidence="3" key="1">
    <citation type="journal article" date="2020" name="Fungal Divers.">
        <title>Resolving the Mortierellaceae phylogeny through synthesis of multi-gene phylogenetics and phylogenomics.</title>
        <authorList>
            <person name="Vandepol N."/>
            <person name="Liber J."/>
            <person name="Desiro A."/>
            <person name="Na H."/>
            <person name="Kennedy M."/>
            <person name="Barry K."/>
            <person name="Grigoriev I.V."/>
            <person name="Miller A.N."/>
            <person name="O'Donnell K."/>
            <person name="Stajich J.E."/>
            <person name="Bonito G."/>
        </authorList>
    </citation>
    <scope>NUCLEOTIDE SEQUENCE</scope>
    <source>
        <strain evidence="3">NRRL 2769</strain>
    </source>
</reference>
<keyword evidence="4" id="KW-1185">Reference proteome</keyword>
<feature type="transmembrane region" description="Helical" evidence="2">
    <location>
        <begin position="465"/>
        <end position="484"/>
    </location>
</feature>
<evidence type="ECO:0000313" key="3">
    <source>
        <dbReference type="EMBL" id="KAG0008610.1"/>
    </source>
</evidence>
<dbReference type="Proteomes" id="UP000703661">
    <property type="component" value="Unassembled WGS sequence"/>
</dbReference>
<feature type="compositionally biased region" description="Acidic residues" evidence="1">
    <location>
        <begin position="500"/>
        <end position="515"/>
    </location>
</feature>
<protein>
    <submittedName>
        <fullName evidence="3">Uncharacterized protein</fullName>
    </submittedName>
</protein>
<feature type="transmembrane region" description="Helical" evidence="2">
    <location>
        <begin position="72"/>
        <end position="95"/>
    </location>
</feature>
<name>A0A9P6MPQ3_9FUNG</name>
<gene>
    <name evidence="3" type="ORF">BGZ80_003256</name>
</gene>
<accession>A0A9P6MPQ3</accession>